<dbReference type="InterPro" id="IPR050415">
    <property type="entry name" value="MRET"/>
</dbReference>
<dbReference type="GO" id="GO:0051537">
    <property type="term" value="F:2 iron, 2 sulfur cluster binding"/>
    <property type="evidence" value="ECO:0007669"/>
    <property type="project" value="UniProtKB-KW"/>
</dbReference>
<gene>
    <name evidence="15" type="ORF">GCM10017771_97290</name>
</gene>
<evidence type="ECO:0000313" key="15">
    <source>
        <dbReference type="EMBL" id="GHE73532.1"/>
    </source>
</evidence>
<dbReference type="InterPro" id="IPR013130">
    <property type="entry name" value="Fe3_Rdtase_TM_dom"/>
</dbReference>
<evidence type="ECO:0000256" key="2">
    <source>
        <dbReference type="ARBA" id="ARBA00004141"/>
    </source>
</evidence>
<dbReference type="Pfam" id="PF01794">
    <property type="entry name" value="Ferric_reduct"/>
    <property type="match status" value="1"/>
</dbReference>
<keyword evidence="3" id="KW-0285">Flavoprotein</keyword>
<dbReference type="GO" id="GO:0016020">
    <property type="term" value="C:membrane"/>
    <property type="evidence" value="ECO:0007669"/>
    <property type="project" value="UniProtKB-SubCell"/>
</dbReference>
<evidence type="ECO:0000259" key="14">
    <source>
        <dbReference type="PROSITE" id="PS51384"/>
    </source>
</evidence>
<feature type="transmembrane region" description="Helical" evidence="13">
    <location>
        <begin position="91"/>
        <end position="112"/>
    </location>
</feature>
<keyword evidence="16" id="KW-1185">Reference proteome</keyword>
<dbReference type="Pfam" id="PF00175">
    <property type="entry name" value="NAD_binding_1"/>
    <property type="match status" value="1"/>
</dbReference>
<dbReference type="Proteomes" id="UP000603227">
    <property type="component" value="Unassembled WGS sequence"/>
</dbReference>
<dbReference type="SUPFAM" id="SSF52343">
    <property type="entry name" value="Ferredoxin reductase-like, C-terminal NADP-linked domain"/>
    <property type="match status" value="1"/>
</dbReference>
<evidence type="ECO:0000313" key="16">
    <source>
        <dbReference type="Proteomes" id="UP000603227"/>
    </source>
</evidence>
<evidence type="ECO:0000256" key="1">
    <source>
        <dbReference type="ARBA" id="ARBA00001974"/>
    </source>
</evidence>
<feature type="transmembrane region" description="Helical" evidence="13">
    <location>
        <begin position="47"/>
        <end position="70"/>
    </location>
</feature>
<feature type="domain" description="FAD-binding FR-type" evidence="14">
    <location>
        <begin position="220"/>
        <end position="320"/>
    </location>
</feature>
<evidence type="ECO:0000256" key="13">
    <source>
        <dbReference type="SAM" id="Phobius"/>
    </source>
</evidence>
<keyword evidence="4 13" id="KW-0812">Transmembrane</keyword>
<evidence type="ECO:0000256" key="4">
    <source>
        <dbReference type="ARBA" id="ARBA00022692"/>
    </source>
</evidence>
<evidence type="ECO:0000256" key="5">
    <source>
        <dbReference type="ARBA" id="ARBA00022714"/>
    </source>
</evidence>
<dbReference type="GO" id="GO:0016491">
    <property type="term" value="F:oxidoreductase activity"/>
    <property type="evidence" value="ECO:0007669"/>
    <property type="project" value="UniProtKB-KW"/>
</dbReference>
<feature type="transmembrane region" description="Helical" evidence="13">
    <location>
        <begin position="124"/>
        <end position="150"/>
    </location>
</feature>
<comment type="subcellular location">
    <subcellularLocation>
        <location evidence="2">Membrane</location>
        <topology evidence="2">Multi-pass membrane protein</topology>
    </subcellularLocation>
</comment>
<dbReference type="PANTHER" id="PTHR47354">
    <property type="entry name" value="NADH OXIDOREDUCTASE HCR"/>
    <property type="match status" value="1"/>
</dbReference>
<evidence type="ECO:0000256" key="7">
    <source>
        <dbReference type="ARBA" id="ARBA00022827"/>
    </source>
</evidence>
<keyword evidence="10" id="KW-0408">Iron</keyword>
<keyword evidence="6" id="KW-0479">Metal-binding</keyword>
<evidence type="ECO:0000256" key="10">
    <source>
        <dbReference type="ARBA" id="ARBA00023004"/>
    </source>
</evidence>
<dbReference type="GO" id="GO:0050660">
    <property type="term" value="F:flavin adenine dinucleotide binding"/>
    <property type="evidence" value="ECO:0007669"/>
    <property type="project" value="TreeGrafter"/>
</dbReference>
<dbReference type="CDD" id="cd06198">
    <property type="entry name" value="FNR_like_3"/>
    <property type="match status" value="1"/>
</dbReference>
<dbReference type="Gene3D" id="3.40.50.80">
    <property type="entry name" value="Nucleotide-binding domain of ferredoxin-NADP reductase (FNR) module"/>
    <property type="match status" value="1"/>
</dbReference>
<evidence type="ECO:0000256" key="8">
    <source>
        <dbReference type="ARBA" id="ARBA00022989"/>
    </source>
</evidence>
<protein>
    <submittedName>
        <fullName evidence="15">Oxidoreductase</fullName>
    </submittedName>
</protein>
<comment type="caution">
    <text evidence="15">The sequence shown here is derived from an EMBL/GenBank/DDBJ whole genome shotgun (WGS) entry which is preliminary data.</text>
</comment>
<dbReference type="PRINTS" id="PR00410">
    <property type="entry name" value="PHEHYDRXLASE"/>
</dbReference>
<organism evidence="15 16">
    <name type="scientific">Streptomyces capitiformicae</name>
    <dbReference type="NCBI Taxonomy" id="2014920"/>
    <lineage>
        <taxon>Bacteria</taxon>
        <taxon>Bacillati</taxon>
        <taxon>Actinomycetota</taxon>
        <taxon>Actinomycetes</taxon>
        <taxon>Kitasatosporales</taxon>
        <taxon>Streptomycetaceae</taxon>
        <taxon>Streptomyces</taxon>
    </lineage>
</organism>
<dbReference type="PANTHER" id="PTHR47354:SF8">
    <property type="entry name" value="1,2-PHENYLACETYL-COA EPOXIDASE, SUBUNIT E"/>
    <property type="match status" value="1"/>
</dbReference>
<evidence type="ECO:0000256" key="6">
    <source>
        <dbReference type="ARBA" id="ARBA00022723"/>
    </source>
</evidence>
<feature type="transmembrane region" description="Helical" evidence="13">
    <location>
        <begin position="194"/>
        <end position="215"/>
    </location>
</feature>
<keyword evidence="9" id="KW-0560">Oxidoreductase</keyword>
<feature type="transmembrane region" description="Helical" evidence="13">
    <location>
        <begin position="21"/>
        <end position="41"/>
    </location>
</feature>
<reference evidence="15" key="2">
    <citation type="submission" date="2020-09" db="EMBL/GenBank/DDBJ databases">
        <authorList>
            <person name="Sun Q."/>
            <person name="Zhou Y."/>
        </authorList>
    </citation>
    <scope>NUCLEOTIDE SEQUENCE</scope>
    <source>
        <strain evidence="15">CGMCC 4.7403</strain>
    </source>
</reference>
<name>A0A918ZX83_9ACTN</name>
<evidence type="ECO:0000256" key="12">
    <source>
        <dbReference type="ARBA" id="ARBA00023136"/>
    </source>
</evidence>
<dbReference type="InterPro" id="IPR017938">
    <property type="entry name" value="Riboflavin_synthase-like_b-brl"/>
</dbReference>
<evidence type="ECO:0000256" key="3">
    <source>
        <dbReference type="ARBA" id="ARBA00022630"/>
    </source>
</evidence>
<dbReference type="PROSITE" id="PS51384">
    <property type="entry name" value="FAD_FR"/>
    <property type="match status" value="1"/>
</dbReference>
<dbReference type="InterPro" id="IPR039261">
    <property type="entry name" value="FNR_nucleotide-bd"/>
</dbReference>
<keyword evidence="5" id="KW-0001">2Fe-2S</keyword>
<keyword evidence="7" id="KW-0274">FAD</keyword>
<comment type="cofactor">
    <cofactor evidence="1">
        <name>FAD</name>
        <dbReference type="ChEBI" id="CHEBI:57692"/>
    </cofactor>
</comment>
<keyword evidence="11" id="KW-0411">Iron-sulfur</keyword>
<keyword evidence="12 13" id="KW-0472">Membrane</keyword>
<keyword evidence="8 13" id="KW-1133">Transmembrane helix</keyword>
<evidence type="ECO:0000256" key="9">
    <source>
        <dbReference type="ARBA" id="ARBA00023002"/>
    </source>
</evidence>
<evidence type="ECO:0000256" key="11">
    <source>
        <dbReference type="ARBA" id="ARBA00023014"/>
    </source>
</evidence>
<dbReference type="InterPro" id="IPR017927">
    <property type="entry name" value="FAD-bd_FR_type"/>
</dbReference>
<proteinExistence type="predicted"/>
<sequence length="445" mass="48675">MEATISRVRQGTIPPVVAARWALWTFVIVNLVIVEVLFFTAGTGGNGVLTVAKFFGMHAAVLLLFQLLLVARLPWLDRRIGMDRLTVWHRWVGFTLLWTVLTHAVLIVLGYARLDDASMTKTFFALAGVPASLFGMCAAAIVVVVAAVSARKVRQRLRYETWHGVHLLLYLALGLVFVHQLQEPTTFKSSALAMTYWWILWLFAFGALVTGRIVMPLWRNAYHRFEVTAVVPESDDVVSVHVTGRHLDRLPARAGQFCIWRFPGHNHWWLANPFSLSAAPDGRTLRLTAKAVGSTSAGLRNLPIGSRAFVEGPYGAFTSLHRTRPGALLIAGGVGITPIRSLLEEETAGDVVVLYRARSESAAVLVDEVRSLVADRGGQLHLLTGPAGEGSSPFEPDSLRALVPDITERDVYVCGPPGMTSAVLGALRGLNVPQQQVHAERFGLA</sequence>
<feature type="transmembrane region" description="Helical" evidence="13">
    <location>
        <begin position="162"/>
        <end position="182"/>
    </location>
</feature>
<dbReference type="InterPro" id="IPR001433">
    <property type="entry name" value="OxRdtase_FAD/NAD-bd"/>
</dbReference>
<accession>A0A918ZX83</accession>
<dbReference type="AlphaFoldDB" id="A0A918ZX83"/>
<dbReference type="EMBL" id="BNAT01000101">
    <property type="protein sequence ID" value="GHE73532.1"/>
    <property type="molecule type" value="Genomic_DNA"/>
</dbReference>
<dbReference type="GO" id="GO:0046872">
    <property type="term" value="F:metal ion binding"/>
    <property type="evidence" value="ECO:0007669"/>
    <property type="project" value="UniProtKB-KW"/>
</dbReference>
<reference evidence="15" key="1">
    <citation type="journal article" date="2014" name="Int. J. Syst. Evol. Microbiol.">
        <title>Complete genome sequence of Corynebacterium casei LMG S-19264T (=DSM 44701T), isolated from a smear-ripened cheese.</title>
        <authorList>
            <consortium name="US DOE Joint Genome Institute (JGI-PGF)"/>
            <person name="Walter F."/>
            <person name="Albersmeier A."/>
            <person name="Kalinowski J."/>
            <person name="Ruckert C."/>
        </authorList>
    </citation>
    <scope>NUCLEOTIDE SEQUENCE</scope>
    <source>
        <strain evidence="15">CGMCC 4.7403</strain>
    </source>
</reference>
<dbReference type="Gene3D" id="2.40.30.10">
    <property type="entry name" value="Translation factors"/>
    <property type="match status" value="1"/>
</dbReference>
<dbReference type="SUPFAM" id="SSF63380">
    <property type="entry name" value="Riboflavin synthase domain-like"/>
    <property type="match status" value="1"/>
</dbReference>